<dbReference type="KEGG" id="tai:Taci_0170"/>
<evidence type="ECO:0000313" key="6">
    <source>
        <dbReference type="EMBL" id="ACZ18410.1"/>
    </source>
</evidence>
<organism evidence="6 7">
    <name type="scientific">Thermanaerovibrio acidaminovorans (strain ATCC 49978 / DSM 6589 / Su883)</name>
    <name type="common">Selenomonas acidaminovorans</name>
    <dbReference type="NCBI Taxonomy" id="525903"/>
    <lineage>
        <taxon>Bacteria</taxon>
        <taxon>Thermotogati</taxon>
        <taxon>Synergistota</taxon>
        <taxon>Synergistia</taxon>
        <taxon>Synergistales</taxon>
        <taxon>Synergistaceae</taxon>
        <taxon>Thermanaerovibrio</taxon>
    </lineage>
</organism>
<protein>
    <recommendedName>
        <fullName evidence="4">Cys-tRNA(Pro)/Cys-tRNA(Cys) deacylase</fullName>
        <ecNumber evidence="4">4.2.-.-</ecNumber>
    </recommendedName>
</protein>
<evidence type="ECO:0000259" key="5">
    <source>
        <dbReference type="Pfam" id="PF04073"/>
    </source>
</evidence>
<comment type="similarity">
    <text evidence="1 4">Belongs to the prolyl-tRNA editing family. YbaK/EbsC subfamily.</text>
</comment>
<accession>D1B807</accession>
<proteinExistence type="inferred from homology"/>
<dbReference type="InterPro" id="IPR036754">
    <property type="entry name" value="YbaK/aa-tRNA-synt-asso_dom_sf"/>
</dbReference>
<gene>
    <name evidence="6" type="ordered locus">Taci_0170</name>
</gene>
<dbReference type="GO" id="GO:0002161">
    <property type="term" value="F:aminoacyl-tRNA deacylase activity"/>
    <property type="evidence" value="ECO:0007669"/>
    <property type="project" value="InterPro"/>
</dbReference>
<sequence length="161" mass="17677">MKSKGKTNAIRILEQMGIHFETREYQADESDLSARAVALKVNLPLEQVFKTLVLKGDRTGHLVAVIPGNREADMKALAALSGNKRVELIDLKDLQPLTGYVRGGCSPVGMKRHFPTYIDESARSFPFISVSAGVRGMQVLMNPHDLLRATSGSWGKISREG</sequence>
<dbReference type="PANTHER" id="PTHR30411:SF0">
    <property type="entry name" value="CYS-TRNA(PRO)_CYS-TRNA(CYS) DEACYLASE YBAK"/>
    <property type="match status" value="1"/>
</dbReference>
<dbReference type="Gene3D" id="3.90.960.10">
    <property type="entry name" value="YbaK/aminoacyl-tRNA synthetase-associated domain"/>
    <property type="match status" value="1"/>
</dbReference>
<dbReference type="RefSeq" id="WP_012868926.1">
    <property type="nucleotide sequence ID" value="NC_013522.1"/>
</dbReference>
<dbReference type="CDD" id="cd00002">
    <property type="entry name" value="YbaK_deacylase"/>
    <property type="match status" value="1"/>
</dbReference>
<dbReference type="EnsemblBacteria" id="ACZ18410">
    <property type="protein sequence ID" value="ACZ18410"/>
    <property type="gene ID" value="Taci_0170"/>
</dbReference>
<evidence type="ECO:0000313" key="7">
    <source>
        <dbReference type="Proteomes" id="UP000002030"/>
    </source>
</evidence>
<dbReference type="EC" id="4.2.-.-" evidence="4"/>
<dbReference type="NCBIfam" id="TIGR00011">
    <property type="entry name" value="YbaK_EbsC"/>
    <property type="match status" value="1"/>
</dbReference>
<dbReference type="OrthoDB" id="9809296at2"/>
<dbReference type="SUPFAM" id="SSF55826">
    <property type="entry name" value="YbaK/ProRS associated domain"/>
    <property type="match status" value="1"/>
</dbReference>
<dbReference type="InterPro" id="IPR007214">
    <property type="entry name" value="YbaK/aa-tRNA-synth-assoc-dom"/>
</dbReference>
<reference evidence="6 7" key="1">
    <citation type="journal article" date="2009" name="Stand. Genomic Sci.">
        <title>Complete genome sequence of Thermanaerovibrio acidaminovorans type strain (Su883).</title>
        <authorList>
            <person name="Chovatia M."/>
            <person name="Sikorski J."/>
            <person name="Schroder M."/>
            <person name="Lapidus A."/>
            <person name="Nolan M."/>
            <person name="Tice H."/>
            <person name="Glavina Del Rio T."/>
            <person name="Copeland A."/>
            <person name="Cheng J.F."/>
            <person name="Lucas S."/>
            <person name="Chen F."/>
            <person name="Bruce D."/>
            <person name="Goodwin L."/>
            <person name="Pitluck S."/>
            <person name="Ivanova N."/>
            <person name="Mavromatis K."/>
            <person name="Ovchinnikova G."/>
            <person name="Pati A."/>
            <person name="Chen A."/>
            <person name="Palaniappan K."/>
            <person name="Land M."/>
            <person name="Hauser L."/>
            <person name="Chang Y.J."/>
            <person name="Jeffries C.D."/>
            <person name="Chain P."/>
            <person name="Saunders E."/>
            <person name="Detter J.C."/>
            <person name="Brettin T."/>
            <person name="Rohde M."/>
            <person name="Goker M."/>
            <person name="Spring S."/>
            <person name="Bristow J."/>
            <person name="Markowitz V."/>
            <person name="Hugenholtz P."/>
            <person name="Kyrpides N.C."/>
            <person name="Klenk H.P."/>
            <person name="Eisen J.A."/>
        </authorList>
    </citation>
    <scope>NUCLEOTIDE SEQUENCE [LARGE SCALE GENOMIC DNA]</scope>
    <source>
        <strain evidence="7">ATCC 49978 / DSM 6589 / Su883</strain>
    </source>
</reference>
<dbReference type="Pfam" id="PF04073">
    <property type="entry name" value="tRNA_edit"/>
    <property type="match status" value="1"/>
</dbReference>
<keyword evidence="3 4" id="KW-0456">Lyase</keyword>
<evidence type="ECO:0000256" key="2">
    <source>
        <dbReference type="ARBA" id="ARBA00022917"/>
    </source>
</evidence>
<dbReference type="InterPro" id="IPR004369">
    <property type="entry name" value="Prolyl-tRNA_editing_YbaK/EbsC"/>
</dbReference>
<dbReference type="PIRSF" id="PIRSF006181">
    <property type="entry name" value="EbsC_YbaK"/>
    <property type="match status" value="1"/>
</dbReference>
<name>D1B807_THEAS</name>
<keyword evidence="7" id="KW-1185">Reference proteome</keyword>
<dbReference type="STRING" id="525903.Taci_0170"/>
<dbReference type="GO" id="GO:0006412">
    <property type="term" value="P:translation"/>
    <property type="evidence" value="ECO:0007669"/>
    <property type="project" value="UniProtKB-KW"/>
</dbReference>
<dbReference type="Proteomes" id="UP000002030">
    <property type="component" value="Chromosome"/>
</dbReference>
<dbReference type="eggNOG" id="COG2606">
    <property type="taxonomic scope" value="Bacteria"/>
</dbReference>
<evidence type="ECO:0000256" key="3">
    <source>
        <dbReference type="ARBA" id="ARBA00023239"/>
    </source>
</evidence>
<dbReference type="GO" id="GO:0016829">
    <property type="term" value="F:lyase activity"/>
    <property type="evidence" value="ECO:0007669"/>
    <property type="project" value="UniProtKB-KW"/>
</dbReference>
<dbReference type="EMBL" id="CP001818">
    <property type="protein sequence ID" value="ACZ18410.1"/>
    <property type="molecule type" value="Genomic_DNA"/>
</dbReference>
<dbReference type="HOGENOM" id="CLU_094875_3_0_0"/>
<dbReference type="AlphaFoldDB" id="D1B807"/>
<feature type="domain" description="YbaK/aminoacyl-tRNA synthetase-associated" evidence="5">
    <location>
        <begin position="34"/>
        <end position="148"/>
    </location>
</feature>
<dbReference type="PATRIC" id="fig|525903.6.peg.173"/>
<evidence type="ECO:0000256" key="4">
    <source>
        <dbReference type="PIRNR" id="PIRNR006181"/>
    </source>
</evidence>
<dbReference type="PANTHER" id="PTHR30411">
    <property type="entry name" value="CYTOPLASMIC PROTEIN"/>
    <property type="match status" value="1"/>
</dbReference>
<keyword evidence="2 4" id="KW-0648">Protein biosynthesis</keyword>
<evidence type="ECO:0000256" key="1">
    <source>
        <dbReference type="ARBA" id="ARBA00009798"/>
    </source>
</evidence>